<dbReference type="GO" id="GO:0009234">
    <property type="term" value="P:menaquinone biosynthetic process"/>
    <property type="evidence" value="ECO:0007669"/>
    <property type="project" value="UniProtKB-KW"/>
</dbReference>
<evidence type="ECO:0000313" key="5">
    <source>
        <dbReference type="Proteomes" id="UP000682202"/>
    </source>
</evidence>
<dbReference type="AlphaFoldDB" id="A0A975JVL3"/>
<dbReference type="PANTHER" id="PTHR48073:SF2">
    <property type="entry name" value="O-SUCCINYLBENZOATE SYNTHASE"/>
    <property type="match status" value="1"/>
</dbReference>
<dbReference type="InterPro" id="IPR029017">
    <property type="entry name" value="Enolase-like_N"/>
</dbReference>
<dbReference type="InterPro" id="IPR018110">
    <property type="entry name" value="Mandel_Rmase/mucon_lact_enz_CS"/>
</dbReference>
<proteinExistence type="predicted"/>
<feature type="domain" description="Mandelate racemase/muconate lactonizing enzyme C-terminal" evidence="3">
    <location>
        <begin position="144"/>
        <end position="244"/>
    </location>
</feature>
<evidence type="ECO:0000313" key="4">
    <source>
        <dbReference type="EMBL" id="QUR66512.1"/>
    </source>
</evidence>
<reference evidence="4" key="1">
    <citation type="submission" date="2019-12" db="EMBL/GenBank/DDBJ databases">
        <title>Mycobacterium spongiae sp. nov.</title>
        <authorList>
            <person name="Stinear T."/>
        </authorList>
    </citation>
    <scope>NUCLEOTIDE SEQUENCE</scope>
    <source>
        <strain evidence="4">FSD4b-SM</strain>
    </source>
</reference>
<sequence length="386" mass="41467">MSSIFSLVHAPLELPFRSAFAHASARRNLGASIWVEVRRGSHTGLGEGCPRSYVTGETIDGCRSWIDQHIAEITCTCADLAGLLRWSAAHEAEIDRAPSAWCAIECALLDLFAREDGVSVEVLLGLGDPRRTYAYTGVLGDESPERFTALLEMHLAAGFSDYKVKLGGDLAADRAKLDLLHRRCTATGRTPRVRLDANNLWRERPLDAGPYLTELRAKFFAFEEPVAPGDVATLARLAVELDRDVILDESVCRIADLEHYTEFSRPPIVNVKVSKAGGIMRAREIVRAAAGRGLGVVVGAHVGETSVLTRAGMLLAQAAGDALVGHEGGYGAHLLTHEPAAPCLTLGRGGLIDLSHARAVRRPGQKRTASGGAWSAGWGLTLAERL</sequence>
<dbReference type="SMART" id="SM00922">
    <property type="entry name" value="MR_MLE"/>
    <property type="match status" value="1"/>
</dbReference>
<dbReference type="PROSITE" id="PS00908">
    <property type="entry name" value="MR_MLE_1"/>
    <property type="match status" value="1"/>
</dbReference>
<evidence type="ECO:0000259" key="3">
    <source>
        <dbReference type="SMART" id="SM00922"/>
    </source>
</evidence>
<accession>A0A975JVL3</accession>
<keyword evidence="2" id="KW-0479">Metal-binding</keyword>
<dbReference type="InterPro" id="IPR029065">
    <property type="entry name" value="Enolase_C-like"/>
</dbReference>
<dbReference type="GO" id="GO:0003824">
    <property type="term" value="F:catalytic activity"/>
    <property type="evidence" value="ECO:0007669"/>
    <property type="project" value="UniProtKB-ARBA"/>
</dbReference>
<dbReference type="Proteomes" id="UP000682202">
    <property type="component" value="Chromosome"/>
</dbReference>
<dbReference type="SUPFAM" id="SSF54826">
    <property type="entry name" value="Enolase N-terminal domain-like"/>
    <property type="match status" value="1"/>
</dbReference>
<dbReference type="Gene3D" id="3.30.390.10">
    <property type="entry name" value="Enolase-like, N-terminal domain"/>
    <property type="match status" value="1"/>
</dbReference>
<dbReference type="InterPro" id="IPR013342">
    <property type="entry name" value="Mandelate_racemase_C"/>
</dbReference>
<dbReference type="Gene3D" id="3.20.20.120">
    <property type="entry name" value="Enolase-like C-terminal domain"/>
    <property type="match status" value="1"/>
</dbReference>
<keyword evidence="1" id="KW-0474">Menaquinone biosynthesis</keyword>
<dbReference type="PANTHER" id="PTHR48073">
    <property type="entry name" value="O-SUCCINYLBENZOATE SYNTHASE-RELATED"/>
    <property type="match status" value="1"/>
</dbReference>
<keyword evidence="5" id="KW-1185">Reference proteome</keyword>
<dbReference type="KEGG" id="mspg:F6B93_04890"/>
<evidence type="ECO:0000256" key="2">
    <source>
        <dbReference type="ARBA" id="ARBA00022723"/>
    </source>
</evidence>
<dbReference type="SUPFAM" id="SSF51604">
    <property type="entry name" value="Enolase C-terminal domain-like"/>
    <property type="match status" value="1"/>
</dbReference>
<name>A0A975JVL3_9MYCO</name>
<dbReference type="Pfam" id="PF13378">
    <property type="entry name" value="MR_MLE_C"/>
    <property type="match status" value="1"/>
</dbReference>
<protein>
    <recommendedName>
        <fullName evidence="3">Mandelate racemase/muconate lactonizing enzyme C-terminal domain-containing protein</fullName>
    </recommendedName>
</protein>
<evidence type="ECO:0000256" key="1">
    <source>
        <dbReference type="ARBA" id="ARBA00022428"/>
    </source>
</evidence>
<dbReference type="InterPro" id="IPR036849">
    <property type="entry name" value="Enolase-like_C_sf"/>
</dbReference>
<dbReference type="GO" id="GO:0009063">
    <property type="term" value="P:amino acid catabolic process"/>
    <property type="evidence" value="ECO:0007669"/>
    <property type="project" value="InterPro"/>
</dbReference>
<dbReference type="EMBL" id="CP046600">
    <property type="protein sequence ID" value="QUR66512.1"/>
    <property type="molecule type" value="Genomic_DNA"/>
</dbReference>
<gene>
    <name evidence="4" type="ORF">F6B93_04890</name>
</gene>
<organism evidence="4 5">
    <name type="scientific">Mycobacterium spongiae</name>
    <dbReference type="NCBI Taxonomy" id="886343"/>
    <lineage>
        <taxon>Bacteria</taxon>
        <taxon>Bacillati</taxon>
        <taxon>Actinomycetota</taxon>
        <taxon>Actinomycetes</taxon>
        <taxon>Mycobacteriales</taxon>
        <taxon>Mycobacteriaceae</taxon>
        <taxon>Mycobacterium</taxon>
    </lineage>
</organism>
<dbReference type="GO" id="GO:0046872">
    <property type="term" value="F:metal ion binding"/>
    <property type="evidence" value="ECO:0007669"/>
    <property type="project" value="UniProtKB-KW"/>
</dbReference>